<dbReference type="Gene3D" id="3.40.190.10">
    <property type="entry name" value="Periplasmic binding protein-like II"/>
    <property type="match status" value="2"/>
</dbReference>
<dbReference type="SUPFAM" id="SSF53850">
    <property type="entry name" value="Periplasmic binding protein-like II"/>
    <property type="match status" value="1"/>
</dbReference>
<dbReference type="GO" id="GO:0006351">
    <property type="term" value="P:DNA-templated transcription"/>
    <property type="evidence" value="ECO:0007669"/>
    <property type="project" value="TreeGrafter"/>
</dbReference>
<proteinExistence type="inferred from homology"/>
<evidence type="ECO:0000256" key="3">
    <source>
        <dbReference type="ARBA" id="ARBA00023125"/>
    </source>
</evidence>
<keyword evidence="3" id="KW-0238">DNA-binding</keyword>
<comment type="similarity">
    <text evidence="1">Belongs to the LysR transcriptional regulatory family.</text>
</comment>
<sequence length="321" mass="34286">MPSVISTNNIPLNALRAFEAAARLGSFKAAAAELFVTPAAVSQQVQALESYLGTSLFERLNRAVRLTATGAALASEVSAAFARLETALMAAAPAETRTRNTLVISAVPSFASRWLAPRLDRFQQRHPQIDLQLMSSETLVDLAADGHVDIALRYGPGPYGDLHAERLWFDDIVIPVCSPELRAKLPAGQAWLDESMPVTLLRVALPSSSRAAAERPGNVWTAWLAATGHATPAWLAAAESGPLYGVTHLAIEAAIAGRGIALAPRALVADDLAAGRLERVGTAAAPDVNSFWLLCRKENVDRPGIRAFADWIRGEIAAPYR</sequence>
<feature type="domain" description="HTH lysR-type" evidence="5">
    <location>
        <begin position="10"/>
        <end position="67"/>
    </location>
</feature>
<dbReference type="OrthoDB" id="8683153at2"/>
<evidence type="ECO:0000259" key="5">
    <source>
        <dbReference type="PROSITE" id="PS50931"/>
    </source>
</evidence>
<dbReference type="InterPro" id="IPR005119">
    <property type="entry name" value="LysR_subst-bd"/>
</dbReference>
<dbReference type="Pfam" id="PF00126">
    <property type="entry name" value="HTH_1"/>
    <property type="match status" value="1"/>
</dbReference>
<dbReference type="Pfam" id="PF03466">
    <property type="entry name" value="LysR_substrate"/>
    <property type="match status" value="1"/>
</dbReference>
<evidence type="ECO:0000256" key="2">
    <source>
        <dbReference type="ARBA" id="ARBA00023015"/>
    </source>
</evidence>
<dbReference type="InterPro" id="IPR058163">
    <property type="entry name" value="LysR-type_TF_proteobact-type"/>
</dbReference>
<keyword evidence="2" id="KW-0805">Transcription regulation</keyword>
<dbReference type="PRINTS" id="PR00039">
    <property type="entry name" value="HTHLYSR"/>
</dbReference>
<evidence type="ECO:0000313" key="7">
    <source>
        <dbReference type="Proteomes" id="UP000280434"/>
    </source>
</evidence>
<reference evidence="6 7" key="1">
    <citation type="submission" date="2018-10" db="EMBL/GenBank/DDBJ databases">
        <title>Paraburkholderia sp. 7MK8-2, isolated from soil.</title>
        <authorList>
            <person name="Gao Z.-H."/>
            <person name="Qiu L.-H."/>
        </authorList>
    </citation>
    <scope>NUCLEOTIDE SEQUENCE [LARGE SCALE GENOMIC DNA]</scope>
    <source>
        <strain evidence="6 7">7MK8-2</strain>
    </source>
</reference>
<name>A0A494XP69_9BURK</name>
<dbReference type="EMBL" id="RBZV01000003">
    <property type="protein sequence ID" value="RKP49333.1"/>
    <property type="molecule type" value="Genomic_DNA"/>
</dbReference>
<evidence type="ECO:0000256" key="4">
    <source>
        <dbReference type="ARBA" id="ARBA00023163"/>
    </source>
</evidence>
<gene>
    <name evidence="6" type="ORF">D7S89_11225</name>
</gene>
<dbReference type="InterPro" id="IPR000847">
    <property type="entry name" value="LysR_HTH_N"/>
</dbReference>
<dbReference type="PANTHER" id="PTHR30537:SF26">
    <property type="entry name" value="GLYCINE CLEAVAGE SYSTEM TRANSCRIPTIONAL ACTIVATOR"/>
    <property type="match status" value="1"/>
</dbReference>
<dbReference type="PROSITE" id="PS50931">
    <property type="entry name" value="HTH_LYSR"/>
    <property type="match status" value="1"/>
</dbReference>
<organism evidence="6 7">
    <name type="scientific">Trinickia fusca</name>
    <dbReference type="NCBI Taxonomy" id="2419777"/>
    <lineage>
        <taxon>Bacteria</taxon>
        <taxon>Pseudomonadati</taxon>
        <taxon>Pseudomonadota</taxon>
        <taxon>Betaproteobacteria</taxon>
        <taxon>Burkholderiales</taxon>
        <taxon>Burkholderiaceae</taxon>
        <taxon>Trinickia</taxon>
    </lineage>
</organism>
<evidence type="ECO:0000256" key="1">
    <source>
        <dbReference type="ARBA" id="ARBA00009437"/>
    </source>
</evidence>
<dbReference type="AlphaFoldDB" id="A0A494XP69"/>
<dbReference type="SUPFAM" id="SSF46785">
    <property type="entry name" value="Winged helix' DNA-binding domain"/>
    <property type="match status" value="1"/>
</dbReference>
<keyword evidence="4" id="KW-0804">Transcription</keyword>
<dbReference type="PANTHER" id="PTHR30537">
    <property type="entry name" value="HTH-TYPE TRANSCRIPTIONAL REGULATOR"/>
    <property type="match status" value="1"/>
</dbReference>
<dbReference type="InterPro" id="IPR036390">
    <property type="entry name" value="WH_DNA-bd_sf"/>
</dbReference>
<dbReference type="Proteomes" id="UP000280434">
    <property type="component" value="Unassembled WGS sequence"/>
</dbReference>
<keyword evidence="7" id="KW-1185">Reference proteome</keyword>
<protein>
    <submittedName>
        <fullName evidence="6">LysR family transcriptional regulator</fullName>
    </submittedName>
</protein>
<dbReference type="Gene3D" id="1.10.10.10">
    <property type="entry name" value="Winged helix-like DNA-binding domain superfamily/Winged helix DNA-binding domain"/>
    <property type="match status" value="1"/>
</dbReference>
<dbReference type="GO" id="GO:0003700">
    <property type="term" value="F:DNA-binding transcription factor activity"/>
    <property type="evidence" value="ECO:0007669"/>
    <property type="project" value="InterPro"/>
</dbReference>
<dbReference type="FunFam" id="1.10.10.10:FF:000001">
    <property type="entry name" value="LysR family transcriptional regulator"/>
    <property type="match status" value="1"/>
</dbReference>
<dbReference type="CDD" id="cd08432">
    <property type="entry name" value="PBP2_GcdR_TrpI_HvrB_AmpR_like"/>
    <property type="match status" value="1"/>
</dbReference>
<dbReference type="InterPro" id="IPR036388">
    <property type="entry name" value="WH-like_DNA-bd_sf"/>
</dbReference>
<comment type="caution">
    <text evidence="6">The sequence shown here is derived from an EMBL/GenBank/DDBJ whole genome shotgun (WGS) entry which is preliminary data.</text>
</comment>
<accession>A0A494XP69</accession>
<evidence type="ECO:0000313" key="6">
    <source>
        <dbReference type="EMBL" id="RKP49333.1"/>
    </source>
</evidence>
<dbReference type="GO" id="GO:0043565">
    <property type="term" value="F:sequence-specific DNA binding"/>
    <property type="evidence" value="ECO:0007669"/>
    <property type="project" value="TreeGrafter"/>
</dbReference>